<name>A0AAD9P3L5_RIDPI</name>
<evidence type="ECO:0000313" key="3">
    <source>
        <dbReference type="EMBL" id="KAK2187546.1"/>
    </source>
</evidence>
<feature type="region of interest" description="Disordered" evidence="2">
    <location>
        <begin position="45"/>
        <end position="65"/>
    </location>
</feature>
<proteinExistence type="predicted"/>
<gene>
    <name evidence="3" type="ORF">NP493_162g05007</name>
</gene>
<dbReference type="EMBL" id="JAODUO010000162">
    <property type="protein sequence ID" value="KAK2187546.1"/>
    <property type="molecule type" value="Genomic_DNA"/>
</dbReference>
<dbReference type="Proteomes" id="UP001209878">
    <property type="component" value="Unassembled WGS sequence"/>
</dbReference>
<accession>A0AAD9P3L5</accession>
<organism evidence="3 4">
    <name type="scientific">Ridgeia piscesae</name>
    <name type="common">Tubeworm</name>
    <dbReference type="NCBI Taxonomy" id="27915"/>
    <lineage>
        <taxon>Eukaryota</taxon>
        <taxon>Metazoa</taxon>
        <taxon>Spiralia</taxon>
        <taxon>Lophotrochozoa</taxon>
        <taxon>Annelida</taxon>
        <taxon>Polychaeta</taxon>
        <taxon>Sedentaria</taxon>
        <taxon>Canalipalpata</taxon>
        <taxon>Sabellida</taxon>
        <taxon>Siboglinidae</taxon>
        <taxon>Ridgeia</taxon>
    </lineage>
</organism>
<comment type="caution">
    <text evidence="3">The sequence shown here is derived from an EMBL/GenBank/DDBJ whole genome shotgun (WGS) entry which is preliminary data.</text>
</comment>
<protein>
    <submittedName>
        <fullName evidence="3">Uncharacterized protein</fullName>
    </submittedName>
</protein>
<reference evidence="3" key="1">
    <citation type="journal article" date="2023" name="Mol. Biol. Evol.">
        <title>Third-Generation Sequencing Reveals the Adaptive Role of the Epigenome in Three Deep-Sea Polychaetes.</title>
        <authorList>
            <person name="Perez M."/>
            <person name="Aroh O."/>
            <person name="Sun Y."/>
            <person name="Lan Y."/>
            <person name="Juniper S.K."/>
            <person name="Young C.R."/>
            <person name="Angers B."/>
            <person name="Qian P.Y."/>
        </authorList>
    </citation>
    <scope>NUCLEOTIDE SEQUENCE</scope>
    <source>
        <strain evidence="3">R07B-5</strain>
    </source>
</reference>
<evidence type="ECO:0000256" key="2">
    <source>
        <dbReference type="SAM" id="MobiDB-lite"/>
    </source>
</evidence>
<keyword evidence="4" id="KW-1185">Reference proteome</keyword>
<evidence type="ECO:0000313" key="4">
    <source>
        <dbReference type="Proteomes" id="UP001209878"/>
    </source>
</evidence>
<feature type="coiled-coil region" evidence="1">
    <location>
        <begin position="86"/>
        <end position="142"/>
    </location>
</feature>
<keyword evidence="1" id="KW-0175">Coiled coil</keyword>
<evidence type="ECO:0000256" key="1">
    <source>
        <dbReference type="SAM" id="Coils"/>
    </source>
</evidence>
<feature type="coiled-coil region" evidence="1">
    <location>
        <begin position="188"/>
        <end position="250"/>
    </location>
</feature>
<dbReference type="AlphaFoldDB" id="A0AAD9P3L5"/>
<sequence length="255" mass="29120">MHIESTHVDNLTSAAIYREQSLTNRPGGSLTAARVCADVTPELMTPSEVEEEPELPPPPVPSVKTPPKMVVDASHVLQNRCPADEQRDLTTRLHELENEAEQLKSRADDVTHRVKRDLTTRLHELENEAEQLKSQANDDTCRRMTELATLQMDMLKEHGEMEKERDRQHNQVAASFATCIHLCINCTVSELTRQVETLKVTCENYTQKLDEKERELVTSVQAVRAEEWQKQHMRDRVKELADAKEAAEREAHVAR</sequence>